<dbReference type="GO" id="GO:0016209">
    <property type="term" value="F:antioxidant activity"/>
    <property type="evidence" value="ECO:0007669"/>
    <property type="project" value="InterPro"/>
</dbReference>
<dbReference type="Proteomes" id="UP000279446">
    <property type="component" value="Unassembled WGS sequence"/>
</dbReference>
<organism evidence="4 5">
    <name type="scientific">Paenibacillus anaericanus</name>
    <dbReference type="NCBI Taxonomy" id="170367"/>
    <lineage>
        <taxon>Bacteria</taxon>
        <taxon>Bacillati</taxon>
        <taxon>Bacillota</taxon>
        <taxon>Bacilli</taxon>
        <taxon>Bacillales</taxon>
        <taxon>Paenibacillaceae</taxon>
        <taxon>Paenibacillus</taxon>
    </lineage>
</organism>
<dbReference type="InterPro" id="IPR000866">
    <property type="entry name" value="AhpC/TSA"/>
</dbReference>
<dbReference type="RefSeq" id="WP_127193295.1">
    <property type="nucleotide sequence ID" value="NZ_RZNY01000014.1"/>
</dbReference>
<feature type="transmembrane region" description="Helical" evidence="2">
    <location>
        <begin position="5"/>
        <end position="23"/>
    </location>
</feature>
<evidence type="ECO:0000256" key="2">
    <source>
        <dbReference type="SAM" id="Phobius"/>
    </source>
</evidence>
<evidence type="ECO:0000259" key="3">
    <source>
        <dbReference type="PROSITE" id="PS51352"/>
    </source>
</evidence>
<dbReference type="InterPro" id="IPR013766">
    <property type="entry name" value="Thioredoxin_domain"/>
</dbReference>
<dbReference type="PANTHER" id="PTHR42852:SF13">
    <property type="entry name" value="PROTEIN DIPZ"/>
    <property type="match status" value="1"/>
</dbReference>
<dbReference type="CDD" id="cd02966">
    <property type="entry name" value="TlpA_like_family"/>
    <property type="match status" value="1"/>
</dbReference>
<dbReference type="PROSITE" id="PS51352">
    <property type="entry name" value="THIOREDOXIN_2"/>
    <property type="match status" value="1"/>
</dbReference>
<dbReference type="InterPro" id="IPR036249">
    <property type="entry name" value="Thioredoxin-like_sf"/>
</dbReference>
<reference evidence="4 5" key="1">
    <citation type="submission" date="2018-12" db="EMBL/GenBank/DDBJ databases">
        <authorList>
            <person name="Sun L."/>
            <person name="Chen Z."/>
        </authorList>
    </citation>
    <scope>NUCLEOTIDE SEQUENCE [LARGE SCALE GENOMIC DNA]</scope>
    <source>
        <strain evidence="4 5">DSM 15890</strain>
    </source>
</reference>
<evidence type="ECO:0000313" key="4">
    <source>
        <dbReference type="EMBL" id="RUT44689.1"/>
    </source>
</evidence>
<evidence type="ECO:0000256" key="1">
    <source>
        <dbReference type="ARBA" id="ARBA00023157"/>
    </source>
</evidence>
<dbReference type="AlphaFoldDB" id="A0A3S1K655"/>
<dbReference type="OrthoDB" id="25753at2"/>
<dbReference type="EMBL" id="RZNY01000014">
    <property type="protein sequence ID" value="RUT44689.1"/>
    <property type="molecule type" value="Genomic_DNA"/>
</dbReference>
<proteinExistence type="predicted"/>
<feature type="domain" description="Thioredoxin" evidence="3">
    <location>
        <begin position="45"/>
        <end position="185"/>
    </location>
</feature>
<evidence type="ECO:0000313" key="5">
    <source>
        <dbReference type="Proteomes" id="UP000279446"/>
    </source>
</evidence>
<name>A0A3S1K655_9BACL</name>
<comment type="caution">
    <text evidence="4">The sequence shown here is derived from an EMBL/GenBank/DDBJ whole genome shotgun (WGS) entry which is preliminary data.</text>
</comment>
<keyword evidence="1" id="KW-1015">Disulfide bond</keyword>
<dbReference type="SUPFAM" id="SSF52833">
    <property type="entry name" value="Thioredoxin-like"/>
    <property type="match status" value="1"/>
</dbReference>
<keyword evidence="2" id="KW-1133">Transmembrane helix</keyword>
<dbReference type="GO" id="GO:0016491">
    <property type="term" value="F:oxidoreductase activity"/>
    <property type="evidence" value="ECO:0007669"/>
    <property type="project" value="InterPro"/>
</dbReference>
<dbReference type="Gene3D" id="3.40.30.10">
    <property type="entry name" value="Glutaredoxin"/>
    <property type="match status" value="1"/>
</dbReference>
<dbReference type="InterPro" id="IPR017937">
    <property type="entry name" value="Thioredoxin_CS"/>
</dbReference>
<keyword evidence="5" id="KW-1185">Reference proteome</keyword>
<accession>A0A3S1K655</accession>
<dbReference type="PROSITE" id="PS00194">
    <property type="entry name" value="THIOREDOXIN_1"/>
    <property type="match status" value="1"/>
</dbReference>
<sequence>MKKNIIAIIFIIGLVLYGGYEYFSKNSGQPLQSANSEEESRDIGIEKGQLAPDFSLQDLNGNQVRLSDYKGKRILLNFWATWCPPCRVEMPHMQNIYDHYQSEDVVILGVNMTITEDSIEDVPAFVQEQELTFPIVLDEEGDLMQTYQVVAYPTTYVLDADGVIREKVRGAMNYEMMEDLLSKVK</sequence>
<keyword evidence="2" id="KW-0472">Membrane</keyword>
<gene>
    <name evidence="4" type="ORF">EJP82_17190</name>
</gene>
<dbReference type="PANTHER" id="PTHR42852">
    <property type="entry name" value="THIOL:DISULFIDE INTERCHANGE PROTEIN DSBE"/>
    <property type="match status" value="1"/>
</dbReference>
<protein>
    <submittedName>
        <fullName evidence="4">TlpA family protein disulfide reductase</fullName>
    </submittedName>
</protein>
<dbReference type="Pfam" id="PF00578">
    <property type="entry name" value="AhpC-TSA"/>
    <property type="match status" value="1"/>
</dbReference>
<keyword evidence="2" id="KW-0812">Transmembrane</keyword>
<dbReference type="InterPro" id="IPR050553">
    <property type="entry name" value="Thioredoxin_ResA/DsbE_sf"/>
</dbReference>